<proteinExistence type="predicted"/>
<name>A0AAD7A7I9_9AGAR</name>
<sequence>MKQRYPSQYAEESVEARLGGHSVSAGQTGIRPWAVEEVSNGCGAALHDSCQGYMGLIVLSGERNCKAAVRRRCTCEVSFDEVTAARISYSRGHGEYNQVDRRYTRISKMTAGSRKPTGAENWLFQVKFHTKTEDSHEETRQTAPVKIGMPMKGRCQIEDRKSTKGKLITPVMTRTNASLQEWLVTWRGFYTPRPKHDEDSLDFGEET</sequence>
<keyword evidence="2" id="KW-1185">Reference proteome</keyword>
<gene>
    <name evidence="1" type="ORF">DFH08DRAFT_805991</name>
</gene>
<comment type="caution">
    <text evidence="1">The sequence shown here is derived from an EMBL/GenBank/DDBJ whole genome shotgun (WGS) entry which is preliminary data.</text>
</comment>
<dbReference type="EMBL" id="JARIHO010000013">
    <property type="protein sequence ID" value="KAJ7351254.1"/>
    <property type="molecule type" value="Genomic_DNA"/>
</dbReference>
<evidence type="ECO:0000313" key="2">
    <source>
        <dbReference type="Proteomes" id="UP001218218"/>
    </source>
</evidence>
<protein>
    <submittedName>
        <fullName evidence="1">Uncharacterized protein</fullName>
    </submittedName>
</protein>
<dbReference type="Proteomes" id="UP001218218">
    <property type="component" value="Unassembled WGS sequence"/>
</dbReference>
<reference evidence="1" key="1">
    <citation type="submission" date="2023-03" db="EMBL/GenBank/DDBJ databases">
        <title>Massive genome expansion in bonnet fungi (Mycena s.s.) driven by repeated elements and novel gene families across ecological guilds.</title>
        <authorList>
            <consortium name="Lawrence Berkeley National Laboratory"/>
            <person name="Harder C.B."/>
            <person name="Miyauchi S."/>
            <person name="Viragh M."/>
            <person name="Kuo A."/>
            <person name="Thoen E."/>
            <person name="Andreopoulos B."/>
            <person name="Lu D."/>
            <person name="Skrede I."/>
            <person name="Drula E."/>
            <person name="Henrissat B."/>
            <person name="Morin E."/>
            <person name="Kohler A."/>
            <person name="Barry K."/>
            <person name="LaButti K."/>
            <person name="Morin E."/>
            <person name="Salamov A."/>
            <person name="Lipzen A."/>
            <person name="Mereny Z."/>
            <person name="Hegedus B."/>
            <person name="Baldrian P."/>
            <person name="Stursova M."/>
            <person name="Weitz H."/>
            <person name="Taylor A."/>
            <person name="Grigoriev I.V."/>
            <person name="Nagy L.G."/>
            <person name="Martin F."/>
            <person name="Kauserud H."/>
        </authorList>
    </citation>
    <scope>NUCLEOTIDE SEQUENCE</scope>
    <source>
        <strain evidence="1">CBHHK002</strain>
    </source>
</reference>
<organism evidence="1 2">
    <name type="scientific">Mycena albidolilacea</name>
    <dbReference type="NCBI Taxonomy" id="1033008"/>
    <lineage>
        <taxon>Eukaryota</taxon>
        <taxon>Fungi</taxon>
        <taxon>Dikarya</taxon>
        <taxon>Basidiomycota</taxon>
        <taxon>Agaricomycotina</taxon>
        <taxon>Agaricomycetes</taxon>
        <taxon>Agaricomycetidae</taxon>
        <taxon>Agaricales</taxon>
        <taxon>Marasmiineae</taxon>
        <taxon>Mycenaceae</taxon>
        <taxon>Mycena</taxon>
    </lineage>
</organism>
<dbReference type="AlphaFoldDB" id="A0AAD7A7I9"/>
<accession>A0AAD7A7I9</accession>
<evidence type="ECO:0000313" key="1">
    <source>
        <dbReference type="EMBL" id="KAJ7351254.1"/>
    </source>
</evidence>